<reference evidence="1 2" key="1">
    <citation type="journal article" date="2017" name="Mol. Biol. Evol.">
        <title>The 4-celled Tetrabaena socialis nuclear genome reveals the essential components for genetic control of cell number at the origin of multicellularity in the volvocine lineage.</title>
        <authorList>
            <person name="Featherston J."/>
            <person name="Arakaki Y."/>
            <person name="Hanschen E.R."/>
            <person name="Ferris P.J."/>
            <person name="Michod R.E."/>
            <person name="Olson B.J.S.C."/>
            <person name="Nozaki H."/>
            <person name="Durand P.M."/>
        </authorList>
    </citation>
    <scope>NUCLEOTIDE SEQUENCE [LARGE SCALE GENOMIC DNA]</scope>
    <source>
        <strain evidence="1 2">NIES-571</strain>
    </source>
</reference>
<proteinExistence type="predicted"/>
<evidence type="ECO:0000313" key="2">
    <source>
        <dbReference type="Proteomes" id="UP000236333"/>
    </source>
</evidence>
<evidence type="ECO:0000313" key="1">
    <source>
        <dbReference type="EMBL" id="PNH07243.1"/>
    </source>
</evidence>
<sequence>MDKKAHPTQTRRLTKLAAVLTAAVFQTAFCRALATLSCLQSTERLAALYPASVYVPLCARTASSHCAEGGARLVSTGRGASPLSTHA</sequence>
<organism evidence="1 2">
    <name type="scientific">Tetrabaena socialis</name>
    <dbReference type="NCBI Taxonomy" id="47790"/>
    <lineage>
        <taxon>Eukaryota</taxon>
        <taxon>Viridiplantae</taxon>
        <taxon>Chlorophyta</taxon>
        <taxon>core chlorophytes</taxon>
        <taxon>Chlorophyceae</taxon>
        <taxon>CS clade</taxon>
        <taxon>Chlamydomonadales</taxon>
        <taxon>Tetrabaenaceae</taxon>
        <taxon>Tetrabaena</taxon>
    </lineage>
</organism>
<dbReference type="EMBL" id="PGGS01000190">
    <property type="protein sequence ID" value="PNH07243.1"/>
    <property type="molecule type" value="Genomic_DNA"/>
</dbReference>
<keyword evidence="2" id="KW-1185">Reference proteome</keyword>
<dbReference type="AlphaFoldDB" id="A0A2J8A408"/>
<protein>
    <submittedName>
        <fullName evidence="1">Uncharacterized protein</fullName>
    </submittedName>
</protein>
<dbReference type="Proteomes" id="UP000236333">
    <property type="component" value="Unassembled WGS sequence"/>
</dbReference>
<accession>A0A2J8A408</accession>
<name>A0A2J8A408_9CHLO</name>
<gene>
    <name evidence="1" type="ORF">TSOC_006343</name>
</gene>
<comment type="caution">
    <text evidence="1">The sequence shown here is derived from an EMBL/GenBank/DDBJ whole genome shotgun (WGS) entry which is preliminary data.</text>
</comment>